<dbReference type="InterPro" id="IPR028082">
    <property type="entry name" value="Peripla_BP_I"/>
</dbReference>
<dbReference type="RefSeq" id="WP_065987583.1">
    <property type="nucleotide sequence ID" value="NZ_MDEN01000057.1"/>
</dbReference>
<dbReference type="EMBL" id="MDEN01000057">
    <property type="protein sequence ID" value="OCX23680.1"/>
    <property type="molecule type" value="Genomic_DNA"/>
</dbReference>
<dbReference type="PROSITE" id="PS51257">
    <property type="entry name" value="PROKAR_LIPOPROTEIN"/>
    <property type="match status" value="1"/>
</dbReference>
<evidence type="ECO:0000256" key="3">
    <source>
        <dbReference type="ARBA" id="ARBA00022729"/>
    </source>
</evidence>
<keyword evidence="3 4" id="KW-0732">Signal</keyword>
<evidence type="ECO:0000256" key="2">
    <source>
        <dbReference type="ARBA" id="ARBA00007639"/>
    </source>
</evidence>
<accession>A0A1C2E9L8</accession>
<comment type="subcellular location">
    <subcellularLocation>
        <location evidence="1">Cell envelope</location>
    </subcellularLocation>
</comment>
<evidence type="ECO:0000259" key="5">
    <source>
        <dbReference type="Pfam" id="PF13407"/>
    </source>
</evidence>
<evidence type="ECO:0000256" key="4">
    <source>
        <dbReference type="SAM" id="SignalP"/>
    </source>
</evidence>
<feature type="domain" description="Periplasmic binding protein" evidence="5">
    <location>
        <begin position="42"/>
        <end position="287"/>
    </location>
</feature>
<evidence type="ECO:0000313" key="7">
    <source>
        <dbReference type="Proteomes" id="UP000095143"/>
    </source>
</evidence>
<name>A0A1C2E9L8_9PSED</name>
<dbReference type="SUPFAM" id="SSF53822">
    <property type="entry name" value="Periplasmic binding protein-like I"/>
    <property type="match status" value="1"/>
</dbReference>
<sequence length="315" mass="33103">MTTRLKKGFSAVLCSLAVAVACGSALNVQAADAAKTGPLKIGASFQEINNPYFVTMKDALQDATASIGATLLVTDARHDVSKQISDIEDMLQKGIDILIINPTDSVGVQSAVKQAHDKGVVVVAVDAQANGPLDSFVGSKNFDAGVQACDYLAKNIGGKGDVGILDGIAVVPILERVRGCKEALGKYKDIKIVSIQNGKQERDQALTVTENMLQAQPTLKGLFSVNDNGSLGALAAIESSGMDVKLTSVDGAPEAIKEIQKPNSKFIATSAQYPRDQVRLALGLALAKKWGSQVPATIPVDILLVDQAKAKTFTW</sequence>
<dbReference type="GO" id="GO:0030246">
    <property type="term" value="F:carbohydrate binding"/>
    <property type="evidence" value="ECO:0007669"/>
    <property type="project" value="UniProtKB-ARBA"/>
</dbReference>
<dbReference type="InterPro" id="IPR025997">
    <property type="entry name" value="SBP_2_dom"/>
</dbReference>
<dbReference type="PANTHER" id="PTHR46847">
    <property type="entry name" value="D-ALLOSE-BINDING PERIPLASMIC PROTEIN-RELATED"/>
    <property type="match status" value="1"/>
</dbReference>
<dbReference type="PANTHER" id="PTHR46847:SF1">
    <property type="entry name" value="D-ALLOSE-BINDING PERIPLASMIC PROTEIN-RELATED"/>
    <property type="match status" value="1"/>
</dbReference>
<comment type="similarity">
    <text evidence="2">Belongs to the bacterial solute-binding protein 2 family.</text>
</comment>
<reference evidence="6 7" key="1">
    <citation type="submission" date="2016-08" db="EMBL/GenBank/DDBJ databases">
        <title>Whole genome sequence of Pseudomonas graminis strain UASWS1507, a potential biological control agent for agriculture.</title>
        <authorList>
            <person name="Crovadore J."/>
            <person name="Calmin G."/>
            <person name="Chablais R."/>
            <person name="Cochard B."/>
            <person name="Lefort F."/>
        </authorList>
    </citation>
    <scope>NUCLEOTIDE SEQUENCE [LARGE SCALE GENOMIC DNA]</scope>
    <source>
        <strain evidence="6 7">UASWS1507</strain>
    </source>
</reference>
<dbReference type="OrthoDB" id="9805127at2"/>
<dbReference type="Proteomes" id="UP000095143">
    <property type="component" value="Unassembled WGS sequence"/>
</dbReference>
<dbReference type="Gene3D" id="3.40.50.2300">
    <property type="match status" value="2"/>
</dbReference>
<feature type="chain" id="PRO_5008660174" evidence="4">
    <location>
        <begin position="31"/>
        <end position="315"/>
    </location>
</feature>
<proteinExistence type="inferred from homology"/>
<organism evidence="6 7">
    <name type="scientific">Pseudomonas graminis</name>
    <dbReference type="NCBI Taxonomy" id="158627"/>
    <lineage>
        <taxon>Bacteria</taxon>
        <taxon>Pseudomonadati</taxon>
        <taxon>Pseudomonadota</taxon>
        <taxon>Gammaproteobacteria</taxon>
        <taxon>Pseudomonadales</taxon>
        <taxon>Pseudomonadaceae</taxon>
        <taxon>Pseudomonas</taxon>
    </lineage>
</organism>
<gene>
    <name evidence="6" type="ORF">BBI10_06585</name>
</gene>
<feature type="signal peptide" evidence="4">
    <location>
        <begin position="1"/>
        <end position="30"/>
    </location>
</feature>
<comment type="caution">
    <text evidence="6">The sequence shown here is derived from an EMBL/GenBank/DDBJ whole genome shotgun (WGS) entry which is preliminary data.</text>
</comment>
<dbReference type="Pfam" id="PF13407">
    <property type="entry name" value="Peripla_BP_4"/>
    <property type="match status" value="1"/>
</dbReference>
<evidence type="ECO:0000313" key="6">
    <source>
        <dbReference type="EMBL" id="OCX23680.1"/>
    </source>
</evidence>
<protein>
    <submittedName>
        <fullName evidence="6">LacI family transcriptional regulator</fullName>
    </submittedName>
</protein>
<dbReference type="AlphaFoldDB" id="A0A1C2E9L8"/>
<dbReference type="GO" id="GO:0055085">
    <property type="term" value="P:transmembrane transport"/>
    <property type="evidence" value="ECO:0007669"/>
    <property type="project" value="UniProtKB-ARBA"/>
</dbReference>
<dbReference type="GO" id="GO:0030313">
    <property type="term" value="C:cell envelope"/>
    <property type="evidence" value="ECO:0007669"/>
    <property type="project" value="UniProtKB-SubCell"/>
</dbReference>
<evidence type="ECO:0000256" key="1">
    <source>
        <dbReference type="ARBA" id="ARBA00004196"/>
    </source>
</evidence>